<dbReference type="InterPro" id="IPR006508">
    <property type="entry name" value="PsdUridine_synth_RluA-like"/>
</dbReference>
<proteinExistence type="inferred from homology"/>
<dbReference type="PROSITE" id="PS01129">
    <property type="entry name" value="PSI_RLU"/>
    <property type="match status" value="1"/>
</dbReference>
<evidence type="ECO:0000259" key="2">
    <source>
        <dbReference type="Pfam" id="PF00849"/>
    </source>
</evidence>
<dbReference type="Gene3D" id="3.30.2350.10">
    <property type="entry name" value="Pseudouridine synthase"/>
    <property type="match status" value="1"/>
</dbReference>
<dbReference type="Proteomes" id="UP001595548">
    <property type="component" value="Unassembled WGS sequence"/>
</dbReference>
<dbReference type="PANTHER" id="PTHR21600">
    <property type="entry name" value="MITOCHONDRIAL RNA PSEUDOURIDINE SYNTHASE"/>
    <property type="match status" value="1"/>
</dbReference>
<gene>
    <name evidence="3" type="ORF">ACFOEB_09355</name>
</gene>
<evidence type="ECO:0000256" key="1">
    <source>
        <dbReference type="ARBA" id="ARBA00010876"/>
    </source>
</evidence>
<evidence type="ECO:0000313" key="4">
    <source>
        <dbReference type="Proteomes" id="UP001595548"/>
    </source>
</evidence>
<organism evidence="3 4">
    <name type="scientific">Gilvimarinus japonicus</name>
    <dbReference type="NCBI Taxonomy" id="1796469"/>
    <lineage>
        <taxon>Bacteria</taxon>
        <taxon>Pseudomonadati</taxon>
        <taxon>Pseudomonadota</taxon>
        <taxon>Gammaproteobacteria</taxon>
        <taxon>Cellvibrionales</taxon>
        <taxon>Cellvibrionaceae</taxon>
        <taxon>Gilvimarinus</taxon>
    </lineage>
</organism>
<dbReference type="InterPro" id="IPR006145">
    <property type="entry name" value="PsdUridine_synth_RsuA/RluA"/>
</dbReference>
<dbReference type="EMBL" id="JBHRTL010000006">
    <property type="protein sequence ID" value="MFC3155403.1"/>
    <property type="molecule type" value="Genomic_DNA"/>
</dbReference>
<dbReference type="CDD" id="cd02869">
    <property type="entry name" value="PseudoU_synth_RluA_like"/>
    <property type="match status" value="1"/>
</dbReference>
<dbReference type="PANTHER" id="PTHR21600:SF87">
    <property type="entry name" value="RNA PSEUDOURIDYLATE SYNTHASE DOMAIN-CONTAINING PROTEIN 1"/>
    <property type="match status" value="1"/>
</dbReference>
<dbReference type="Pfam" id="PF00849">
    <property type="entry name" value="PseudoU_synth_2"/>
    <property type="match status" value="1"/>
</dbReference>
<feature type="domain" description="Pseudouridine synthase RsuA/RluA-like" evidence="2">
    <location>
        <begin position="10"/>
        <end position="151"/>
    </location>
</feature>
<sequence>MFDIVWQSDQVLVIDKHAGVNFHSEQGEAGLFATLTQSFPSLYPVHRLDKPTSGLLVMAKTADANRQLCEQFRQRQVDKYYLAISGKKPRKKQGSVVGDMTSARRGAWMLTRTRHNPARTAFVSCHMAPGLRLFVVKPATGRTHQIRVALKSVGAPIVGDTLYGAEPSDRLYLHAYSLGFEINGEYQRFTQPPSSGALFGDTAFTHLMSGDVIDVAEPWNMAWPAC</sequence>
<comment type="caution">
    <text evidence="3">The sequence shown here is derived from an EMBL/GenBank/DDBJ whole genome shotgun (WGS) entry which is preliminary data.</text>
</comment>
<dbReference type="NCBIfam" id="TIGR01621">
    <property type="entry name" value="RluA-like"/>
    <property type="match status" value="1"/>
</dbReference>
<dbReference type="InterPro" id="IPR020103">
    <property type="entry name" value="PsdUridine_synth_cat_dom_sf"/>
</dbReference>
<comment type="similarity">
    <text evidence="1">Belongs to the pseudouridine synthase RluA family.</text>
</comment>
<accession>A0ABV7HND2</accession>
<keyword evidence="4" id="KW-1185">Reference proteome</keyword>
<evidence type="ECO:0000313" key="3">
    <source>
        <dbReference type="EMBL" id="MFC3155403.1"/>
    </source>
</evidence>
<name>A0ABV7HND2_9GAMM</name>
<dbReference type="SUPFAM" id="SSF55120">
    <property type="entry name" value="Pseudouridine synthase"/>
    <property type="match status" value="1"/>
</dbReference>
<dbReference type="InterPro" id="IPR006224">
    <property type="entry name" value="PsdUridine_synth_RluA-like_CS"/>
</dbReference>
<dbReference type="RefSeq" id="WP_339615565.1">
    <property type="nucleotide sequence ID" value="NZ_AP031500.1"/>
</dbReference>
<protein>
    <submittedName>
        <fullName evidence="3">TIGR01621 family pseudouridine synthase</fullName>
    </submittedName>
</protein>
<reference evidence="4" key="1">
    <citation type="journal article" date="2019" name="Int. J. Syst. Evol. Microbiol.">
        <title>The Global Catalogue of Microorganisms (GCM) 10K type strain sequencing project: providing services to taxonomists for standard genome sequencing and annotation.</title>
        <authorList>
            <consortium name="The Broad Institute Genomics Platform"/>
            <consortium name="The Broad Institute Genome Sequencing Center for Infectious Disease"/>
            <person name="Wu L."/>
            <person name="Ma J."/>
        </authorList>
    </citation>
    <scope>NUCLEOTIDE SEQUENCE [LARGE SCALE GENOMIC DNA]</scope>
    <source>
        <strain evidence="4">KCTC 52141</strain>
    </source>
</reference>
<dbReference type="InterPro" id="IPR050188">
    <property type="entry name" value="RluA_PseudoU_synthase"/>
</dbReference>